<dbReference type="Pfam" id="PF00120">
    <property type="entry name" value="Gln-synt_C"/>
    <property type="match status" value="1"/>
</dbReference>
<dbReference type="PROSITE" id="PS51987">
    <property type="entry name" value="GS_CATALYTIC"/>
    <property type="match status" value="1"/>
</dbReference>
<dbReference type="SMART" id="SM01230">
    <property type="entry name" value="Gln-synt_C"/>
    <property type="match status" value="1"/>
</dbReference>
<dbReference type="PANTHER" id="PTHR43785:SF2">
    <property type="entry name" value="TYPE-1 GLUTAMINE SYNTHETASE 1"/>
    <property type="match status" value="1"/>
</dbReference>
<dbReference type="Gene3D" id="3.30.590.10">
    <property type="entry name" value="Glutamine synthetase/guanido kinase, catalytic domain"/>
    <property type="match status" value="1"/>
</dbReference>
<dbReference type="SUPFAM" id="SSF55931">
    <property type="entry name" value="Glutamine synthetase/guanido kinase"/>
    <property type="match status" value="1"/>
</dbReference>
<evidence type="ECO:0000256" key="3">
    <source>
        <dbReference type="PROSITE-ProRule" id="PRU01331"/>
    </source>
</evidence>
<dbReference type="AlphaFoldDB" id="A0A9P5NQ74"/>
<sequence>MNSAFDIGVEYKISSGQPDLHVLSPQDLKKTGINFVRLQWVDLTNTVRFRVMPVEYLLKLLAAKRGGINIAKVTLGLVNLSVAEGFTPMGEYLYVPDIRTLRPCPFEHGHASLLGWFEEKAPYTLPGGSLSVEVAVCPRTILKKIVDRAEKESHAKFLVGFESEFVLLKSSRPFLTVGAHAFSTSESLRSGDIATKVMNDIAKAVQASGIELQLYHGEAAPGQYEVVTGPLPPLESADALVHTREIIYNIAASYGLRATFAPKTTLTSAGSGAHVHISVHSTSPSHHAPKTPEGLSPLEQSFLAGLMHHLPALPALTLPTAASYSRVGDGVWSGGTYVCWGTENREAPVRLTNPASPSSRRFELRFIDGTASPYLALAGVVAAGHAGIKNKRELNVKDCPGPTTAAQMTEEERMAMGITKRMPLSWEEGRRRFVEDEEIVRAFGEEMREKYLSVNKLANEYLEGVSETDAKLQRLVKFY</sequence>
<protein>
    <recommendedName>
        <fullName evidence="1">Glutamine synthetase</fullName>
    </recommendedName>
</protein>
<keyword evidence="2" id="KW-0436">Ligase</keyword>
<name>A0A9P5NQ74_GYMJU</name>
<evidence type="ECO:0000256" key="2">
    <source>
        <dbReference type="ARBA" id="ARBA00022598"/>
    </source>
</evidence>
<accession>A0A9P5NQ74</accession>
<dbReference type="InterPro" id="IPR036651">
    <property type="entry name" value="Gln_synt_N_sf"/>
</dbReference>
<reference evidence="6" key="1">
    <citation type="submission" date="2020-11" db="EMBL/GenBank/DDBJ databases">
        <authorList>
            <consortium name="DOE Joint Genome Institute"/>
            <person name="Ahrendt S."/>
            <person name="Riley R."/>
            <person name="Andreopoulos W."/>
            <person name="LaButti K."/>
            <person name="Pangilinan J."/>
            <person name="Ruiz-duenas F.J."/>
            <person name="Barrasa J.M."/>
            <person name="Sanchez-Garcia M."/>
            <person name="Camarero S."/>
            <person name="Miyauchi S."/>
            <person name="Serrano A."/>
            <person name="Linde D."/>
            <person name="Babiker R."/>
            <person name="Drula E."/>
            <person name="Ayuso-Fernandez I."/>
            <person name="Pacheco R."/>
            <person name="Padilla G."/>
            <person name="Ferreira P."/>
            <person name="Barriuso J."/>
            <person name="Kellner H."/>
            <person name="Castanera R."/>
            <person name="Alfaro M."/>
            <person name="Ramirez L."/>
            <person name="Pisabarro A.G."/>
            <person name="Kuo A."/>
            <person name="Tritt A."/>
            <person name="Lipzen A."/>
            <person name="He G."/>
            <person name="Yan M."/>
            <person name="Ng V."/>
            <person name="Cullen D."/>
            <person name="Martin F."/>
            <person name="Rosso M.-N."/>
            <person name="Henrissat B."/>
            <person name="Hibbett D."/>
            <person name="Martinez A.T."/>
            <person name="Grigoriev I.V."/>
        </authorList>
    </citation>
    <scope>NUCLEOTIDE SEQUENCE</scope>
    <source>
        <strain evidence="6">AH 44721</strain>
    </source>
</reference>
<proteinExistence type="inferred from homology"/>
<comment type="caution">
    <text evidence="6">The sequence shown here is derived from an EMBL/GenBank/DDBJ whole genome shotgun (WGS) entry which is preliminary data.</text>
</comment>
<evidence type="ECO:0000259" key="5">
    <source>
        <dbReference type="PROSITE" id="PS51987"/>
    </source>
</evidence>
<dbReference type="GO" id="GO:0004356">
    <property type="term" value="F:glutamine synthetase activity"/>
    <property type="evidence" value="ECO:0007669"/>
    <property type="project" value="InterPro"/>
</dbReference>
<evidence type="ECO:0000256" key="4">
    <source>
        <dbReference type="RuleBase" id="RU000384"/>
    </source>
</evidence>
<evidence type="ECO:0000256" key="1">
    <source>
        <dbReference type="ARBA" id="ARBA00021364"/>
    </source>
</evidence>
<evidence type="ECO:0000313" key="7">
    <source>
        <dbReference type="Proteomes" id="UP000724874"/>
    </source>
</evidence>
<feature type="domain" description="GS catalytic" evidence="5">
    <location>
        <begin position="138"/>
        <end position="479"/>
    </location>
</feature>
<gene>
    <name evidence="6" type="ORF">CPB84DRAFT_1771927</name>
</gene>
<comment type="similarity">
    <text evidence="3 4">Belongs to the glutamine synthetase family.</text>
</comment>
<organism evidence="6 7">
    <name type="scientific">Gymnopilus junonius</name>
    <name type="common">Spectacular rustgill mushroom</name>
    <name type="synonym">Gymnopilus spectabilis subsp. junonius</name>
    <dbReference type="NCBI Taxonomy" id="109634"/>
    <lineage>
        <taxon>Eukaryota</taxon>
        <taxon>Fungi</taxon>
        <taxon>Dikarya</taxon>
        <taxon>Basidiomycota</taxon>
        <taxon>Agaricomycotina</taxon>
        <taxon>Agaricomycetes</taxon>
        <taxon>Agaricomycetidae</taxon>
        <taxon>Agaricales</taxon>
        <taxon>Agaricineae</taxon>
        <taxon>Hymenogastraceae</taxon>
        <taxon>Gymnopilus</taxon>
    </lineage>
</organism>
<dbReference type="EMBL" id="JADNYJ010000023">
    <property type="protein sequence ID" value="KAF8905216.1"/>
    <property type="molecule type" value="Genomic_DNA"/>
</dbReference>
<dbReference type="PANTHER" id="PTHR43785">
    <property type="entry name" value="GAMMA-GLUTAMYLPUTRESCINE SYNTHETASE"/>
    <property type="match status" value="1"/>
</dbReference>
<dbReference type="InterPro" id="IPR008146">
    <property type="entry name" value="Gln_synth_cat_dom"/>
</dbReference>
<keyword evidence="7" id="KW-1185">Reference proteome</keyword>
<evidence type="ECO:0000313" key="6">
    <source>
        <dbReference type="EMBL" id="KAF8905216.1"/>
    </source>
</evidence>
<dbReference type="Proteomes" id="UP000724874">
    <property type="component" value="Unassembled WGS sequence"/>
</dbReference>
<dbReference type="GO" id="GO:0006542">
    <property type="term" value="P:glutamine biosynthetic process"/>
    <property type="evidence" value="ECO:0007669"/>
    <property type="project" value="InterPro"/>
</dbReference>
<dbReference type="Gene3D" id="3.10.20.70">
    <property type="entry name" value="Glutamine synthetase, N-terminal domain"/>
    <property type="match status" value="1"/>
</dbReference>
<dbReference type="InterPro" id="IPR014746">
    <property type="entry name" value="Gln_synth/guanido_kin_cat_dom"/>
</dbReference>
<dbReference type="OrthoDB" id="3364440at2759"/>